<proteinExistence type="predicted"/>
<feature type="transmembrane region" description="Helical" evidence="1">
    <location>
        <begin position="131"/>
        <end position="152"/>
    </location>
</feature>
<gene>
    <name evidence="2" type="ORF">CA12_00450</name>
</gene>
<evidence type="ECO:0008006" key="4">
    <source>
        <dbReference type="Google" id="ProtNLM"/>
    </source>
</evidence>
<keyword evidence="1" id="KW-1133">Transmembrane helix</keyword>
<evidence type="ECO:0000313" key="2">
    <source>
        <dbReference type="EMBL" id="QDT13977.1"/>
    </source>
</evidence>
<feature type="transmembrane region" description="Helical" evidence="1">
    <location>
        <begin position="15"/>
        <end position="37"/>
    </location>
</feature>
<keyword evidence="3" id="KW-1185">Reference proteome</keyword>
<organism evidence="2 3">
    <name type="scientific">Alienimonas californiensis</name>
    <dbReference type="NCBI Taxonomy" id="2527989"/>
    <lineage>
        <taxon>Bacteria</taxon>
        <taxon>Pseudomonadati</taxon>
        <taxon>Planctomycetota</taxon>
        <taxon>Planctomycetia</taxon>
        <taxon>Planctomycetales</taxon>
        <taxon>Planctomycetaceae</taxon>
        <taxon>Alienimonas</taxon>
    </lineage>
</organism>
<name>A0A517P3N0_9PLAN</name>
<keyword evidence="1" id="KW-0812">Transmembrane</keyword>
<evidence type="ECO:0000256" key="1">
    <source>
        <dbReference type="SAM" id="Phobius"/>
    </source>
</evidence>
<keyword evidence="1" id="KW-0472">Membrane</keyword>
<reference evidence="2 3" key="1">
    <citation type="submission" date="2019-02" db="EMBL/GenBank/DDBJ databases">
        <title>Deep-cultivation of Planctomycetes and their phenomic and genomic characterization uncovers novel biology.</title>
        <authorList>
            <person name="Wiegand S."/>
            <person name="Jogler M."/>
            <person name="Boedeker C."/>
            <person name="Pinto D."/>
            <person name="Vollmers J."/>
            <person name="Rivas-Marin E."/>
            <person name="Kohn T."/>
            <person name="Peeters S.H."/>
            <person name="Heuer A."/>
            <person name="Rast P."/>
            <person name="Oberbeckmann S."/>
            <person name="Bunk B."/>
            <person name="Jeske O."/>
            <person name="Meyerdierks A."/>
            <person name="Storesund J.E."/>
            <person name="Kallscheuer N."/>
            <person name="Luecker S."/>
            <person name="Lage O.M."/>
            <person name="Pohl T."/>
            <person name="Merkel B.J."/>
            <person name="Hornburger P."/>
            <person name="Mueller R.-W."/>
            <person name="Bruemmer F."/>
            <person name="Labrenz M."/>
            <person name="Spormann A.M."/>
            <person name="Op den Camp H."/>
            <person name="Overmann J."/>
            <person name="Amann R."/>
            <person name="Jetten M.S.M."/>
            <person name="Mascher T."/>
            <person name="Medema M.H."/>
            <person name="Devos D.P."/>
            <person name="Kaster A.-K."/>
            <person name="Ovreas L."/>
            <person name="Rohde M."/>
            <person name="Galperin M.Y."/>
            <person name="Jogler C."/>
        </authorList>
    </citation>
    <scope>NUCLEOTIDE SEQUENCE [LARGE SCALE GENOMIC DNA]</scope>
    <source>
        <strain evidence="2 3">CA12</strain>
    </source>
</reference>
<accession>A0A517P3N0</accession>
<evidence type="ECO:0000313" key="3">
    <source>
        <dbReference type="Proteomes" id="UP000318741"/>
    </source>
</evidence>
<sequence length="178" mass="18489">MDRPPDRLPTVLDAAFWPTLIVAGALFALAALAPGAAEWKAVRQRLAVADANGAALRAEIDGLNRVATALRTDPAFAAEVARLDLGLAREGADRLAVPAAPPPVALAPPPAPPVERWPLIDAVAANRGLRVTLAAVAAALAAIAFTLCQPAAADVVRRALWLPGLLWRTVAARYRAAP</sequence>
<dbReference type="RefSeq" id="WP_145356595.1">
    <property type="nucleotide sequence ID" value="NZ_CP036265.1"/>
</dbReference>
<dbReference type="AlphaFoldDB" id="A0A517P3N0"/>
<dbReference type="Proteomes" id="UP000318741">
    <property type="component" value="Chromosome"/>
</dbReference>
<protein>
    <recommendedName>
        <fullName evidence="4">Septum formation initiator</fullName>
    </recommendedName>
</protein>
<dbReference type="EMBL" id="CP036265">
    <property type="protein sequence ID" value="QDT13977.1"/>
    <property type="molecule type" value="Genomic_DNA"/>
</dbReference>
<dbReference type="KEGG" id="acaf:CA12_00450"/>